<dbReference type="AlphaFoldDB" id="A0A8D8TR28"/>
<dbReference type="EMBL" id="HBUF01307385">
    <property type="protein sequence ID" value="CAG6692469.1"/>
    <property type="molecule type" value="Transcribed_RNA"/>
</dbReference>
<evidence type="ECO:0000313" key="1">
    <source>
        <dbReference type="EMBL" id="CAG6692469.1"/>
    </source>
</evidence>
<proteinExistence type="predicted"/>
<protein>
    <submittedName>
        <fullName evidence="1">Uncharacterized protein</fullName>
    </submittedName>
</protein>
<reference evidence="1" key="1">
    <citation type="submission" date="2021-05" db="EMBL/GenBank/DDBJ databases">
        <authorList>
            <person name="Alioto T."/>
            <person name="Alioto T."/>
            <person name="Gomez Garrido J."/>
        </authorList>
    </citation>
    <scope>NUCLEOTIDE SEQUENCE</scope>
</reference>
<organism evidence="1">
    <name type="scientific">Cacopsylla melanoneura</name>
    <dbReference type="NCBI Taxonomy" id="428564"/>
    <lineage>
        <taxon>Eukaryota</taxon>
        <taxon>Metazoa</taxon>
        <taxon>Ecdysozoa</taxon>
        <taxon>Arthropoda</taxon>
        <taxon>Hexapoda</taxon>
        <taxon>Insecta</taxon>
        <taxon>Pterygota</taxon>
        <taxon>Neoptera</taxon>
        <taxon>Paraneoptera</taxon>
        <taxon>Hemiptera</taxon>
        <taxon>Sternorrhyncha</taxon>
        <taxon>Psylloidea</taxon>
        <taxon>Psyllidae</taxon>
        <taxon>Psyllinae</taxon>
        <taxon>Cacopsylla</taxon>
    </lineage>
</organism>
<name>A0A8D8TR28_9HEMI</name>
<sequence length="108" mass="12301">MCLLRNMIMDIWIFGILTVWKRRLLLMIHAGLGYFNVSLLVCRPCAVSVVSLCAKYEKCTICLEELGIINFGIFQNSTSSRFSWRGARFLAIRTVSVESEVFGTVRCI</sequence>
<accession>A0A8D8TR28</accession>